<evidence type="ECO:0000313" key="3">
    <source>
        <dbReference type="Proteomes" id="UP000007110"/>
    </source>
</evidence>
<dbReference type="Proteomes" id="UP000007110">
    <property type="component" value="Unassembled WGS sequence"/>
</dbReference>
<dbReference type="KEGG" id="spu:100892408"/>
<sequence>MQLSHGTAKNALVTMVTDAILRHLNGDLCYDRQTQRRETSTEFTCYFGKNGRWAWSNDLTKCGITQASSPGAWGAVSGRGSNGNAPQGGANDGFLLTTGGGESMKIQAIFQLPNLNLQHNSGLLSFHYKFFDSGESSLTISVCGFIIDDVSLQSNGVWELVENIRIYCNGNNPTVTFNATWSISSGRVAVDNIRVVSTPPPTTTTKATTATFKSSTSTKRTMNTTTKHRTNTTEHTTTSMATSEWTRSSPRSTGSDSTTPAVVDISFTEPLVSIPSRLGSR</sequence>
<evidence type="ECO:0000256" key="1">
    <source>
        <dbReference type="SAM" id="MobiDB-lite"/>
    </source>
</evidence>
<organism evidence="2 3">
    <name type="scientific">Strongylocentrotus purpuratus</name>
    <name type="common">Purple sea urchin</name>
    <dbReference type="NCBI Taxonomy" id="7668"/>
    <lineage>
        <taxon>Eukaryota</taxon>
        <taxon>Metazoa</taxon>
        <taxon>Echinodermata</taxon>
        <taxon>Eleutherozoa</taxon>
        <taxon>Echinozoa</taxon>
        <taxon>Echinoidea</taxon>
        <taxon>Euechinoidea</taxon>
        <taxon>Echinacea</taxon>
        <taxon>Camarodonta</taxon>
        <taxon>Echinidea</taxon>
        <taxon>Strongylocentrotidae</taxon>
        <taxon>Strongylocentrotus</taxon>
    </lineage>
</organism>
<protein>
    <submittedName>
        <fullName evidence="2">Uncharacterized protein</fullName>
    </submittedName>
</protein>
<dbReference type="RefSeq" id="XP_030839715.1">
    <property type="nucleotide sequence ID" value="XM_030983855.1"/>
</dbReference>
<dbReference type="OMA" id="NIRIYCN"/>
<dbReference type="GeneID" id="100892408"/>
<accession>A0A7M7SY27</accession>
<dbReference type="InParanoid" id="A0A7M7SY27"/>
<feature type="region of interest" description="Disordered" evidence="1">
    <location>
        <begin position="215"/>
        <end position="262"/>
    </location>
</feature>
<reference evidence="3" key="1">
    <citation type="submission" date="2015-02" db="EMBL/GenBank/DDBJ databases">
        <title>Genome sequencing for Strongylocentrotus purpuratus.</title>
        <authorList>
            <person name="Murali S."/>
            <person name="Liu Y."/>
            <person name="Vee V."/>
            <person name="English A."/>
            <person name="Wang M."/>
            <person name="Skinner E."/>
            <person name="Han Y."/>
            <person name="Muzny D.M."/>
            <person name="Worley K.C."/>
            <person name="Gibbs R.A."/>
        </authorList>
    </citation>
    <scope>NUCLEOTIDE SEQUENCE</scope>
</reference>
<dbReference type="EnsemblMetazoa" id="XM_030983855">
    <property type="protein sequence ID" value="XP_030839715"/>
    <property type="gene ID" value="LOC100892408"/>
</dbReference>
<proteinExistence type="predicted"/>
<name>A0A7M7SY27_STRPU</name>
<reference evidence="2" key="2">
    <citation type="submission" date="2021-01" db="UniProtKB">
        <authorList>
            <consortium name="EnsemblMetazoa"/>
        </authorList>
    </citation>
    <scope>IDENTIFICATION</scope>
</reference>
<feature type="compositionally biased region" description="Low complexity" evidence="1">
    <location>
        <begin position="233"/>
        <end position="244"/>
    </location>
</feature>
<feature type="compositionally biased region" description="Polar residues" evidence="1">
    <location>
        <begin position="245"/>
        <end position="260"/>
    </location>
</feature>
<dbReference type="OrthoDB" id="10196929at2759"/>
<dbReference type="AlphaFoldDB" id="A0A7M7SY27"/>
<feature type="compositionally biased region" description="Low complexity" evidence="1">
    <location>
        <begin position="215"/>
        <end position="225"/>
    </location>
</feature>
<keyword evidence="3" id="KW-1185">Reference proteome</keyword>
<evidence type="ECO:0000313" key="2">
    <source>
        <dbReference type="EnsemblMetazoa" id="XP_030839715"/>
    </source>
</evidence>
<dbReference type="Gene3D" id="2.60.120.200">
    <property type="match status" value="1"/>
</dbReference>